<dbReference type="STRING" id="7375.A0A0L0CMV5"/>
<evidence type="ECO:0000313" key="2">
    <source>
        <dbReference type="EMBL" id="KNC32774.1"/>
    </source>
</evidence>
<dbReference type="Pfam" id="PF16012">
    <property type="entry name" value="DUF4780"/>
    <property type="match status" value="1"/>
</dbReference>
<dbReference type="InterPro" id="IPR031961">
    <property type="entry name" value="DUF4780"/>
</dbReference>
<name>A0A0L0CMV5_LUCCU</name>
<dbReference type="AlphaFoldDB" id="A0A0L0CMV5"/>
<keyword evidence="3" id="KW-1185">Reference proteome</keyword>
<comment type="caution">
    <text evidence="2">The sequence shown here is derived from an EMBL/GenBank/DDBJ whole genome shotgun (WGS) entry which is preliminary data.</text>
</comment>
<protein>
    <recommendedName>
        <fullName evidence="1">DUF4780 domain-containing protein</fullName>
    </recommendedName>
</protein>
<dbReference type="Proteomes" id="UP000037069">
    <property type="component" value="Unassembled WGS sequence"/>
</dbReference>
<dbReference type="OrthoDB" id="8065156at2759"/>
<feature type="domain" description="DUF4780" evidence="1">
    <location>
        <begin position="15"/>
        <end position="104"/>
    </location>
</feature>
<accession>A0A0L0CMV5</accession>
<proteinExistence type="predicted"/>
<sequence length="125" mass="14732">MNPVVREWGAVESKLTELVMEYLLASEDNKAPRFDSDEIHRGYRDFLSKCITKISDAWEGLSLKLIPAEEIPMRPRARIWLPKMTTETHKMLECLKRQNPNIHHSRRTGRWPHVPYPGYHRVGLR</sequence>
<evidence type="ECO:0000313" key="3">
    <source>
        <dbReference type="Proteomes" id="UP000037069"/>
    </source>
</evidence>
<evidence type="ECO:0000259" key="1">
    <source>
        <dbReference type="Pfam" id="PF16012"/>
    </source>
</evidence>
<reference evidence="2 3" key="1">
    <citation type="journal article" date="2015" name="Nat. Commun.">
        <title>Lucilia cuprina genome unlocks parasitic fly biology to underpin future interventions.</title>
        <authorList>
            <person name="Anstead C.A."/>
            <person name="Korhonen P.K."/>
            <person name="Young N.D."/>
            <person name="Hall R.S."/>
            <person name="Jex A.R."/>
            <person name="Murali S.C."/>
            <person name="Hughes D.S."/>
            <person name="Lee S.F."/>
            <person name="Perry T."/>
            <person name="Stroehlein A.J."/>
            <person name="Ansell B.R."/>
            <person name="Breugelmans B."/>
            <person name="Hofmann A."/>
            <person name="Qu J."/>
            <person name="Dugan S."/>
            <person name="Lee S.L."/>
            <person name="Chao H."/>
            <person name="Dinh H."/>
            <person name="Han Y."/>
            <person name="Doddapaneni H.V."/>
            <person name="Worley K.C."/>
            <person name="Muzny D.M."/>
            <person name="Ioannidis P."/>
            <person name="Waterhouse R.M."/>
            <person name="Zdobnov E.M."/>
            <person name="James P.J."/>
            <person name="Bagnall N.H."/>
            <person name="Kotze A.C."/>
            <person name="Gibbs R.A."/>
            <person name="Richards S."/>
            <person name="Batterham P."/>
            <person name="Gasser R.B."/>
        </authorList>
    </citation>
    <scope>NUCLEOTIDE SEQUENCE [LARGE SCALE GENOMIC DNA]</scope>
    <source>
        <strain evidence="2 3">LS</strain>
        <tissue evidence="2">Full body</tissue>
    </source>
</reference>
<organism evidence="2 3">
    <name type="scientific">Lucilia cuprina</name>
    <name type="common">Green bottle fly</name>
    <name type="synonym">Australian sheep blowfly</name>
    <dbReference type="NCBI Taxonomy" id="7375"/>
    <lineage>
        <taxon>Eukaryota</taxon>
        <taxon>Metazoa</taxon>
        <taxon>Ecdysozoa</taxon>
        <taxon>Arthropoda</taxon>
        <taxon>Hexapoda</taxon>
        <taxon>Insecta</taxon>
        <taxon>Pterygota</taxon>
        <taxon>Neoptera</taxon>
        <taxon>Endopterygota</taxon>
        <taxon>Diptera</taxon>
        <taxon>Brachycera</taxon>
        <taxon>Muscomorpha</taxon>
        <taxon>Oestroidea</taxon>
        <taxon>Calliphoridae</taxon>
        <taxon>Luciliinae</taxon>
        <taxon>Lucilia</taxon>
    </lineage>
</organism>
<gene>
    <name evidence="2" type="ORF">FF38_10755</name>
</gene>
<dbReference type="EMBL" id="JRES01000270">
    <property type="protein sequence ID" value="KNC32774.1"/>
    <property type="molecule type" value="Genomic_DNA"/>
</dbReference>